<protein>
    <submittedName>
        <fullName evidence="2">Uncharacterized membrane protein</fullName>
    </submittedName>
</protein>
<name>A0A1I0FSF7_9FIRM</name>
<evidence type="ECO:0000313" key="3">
    <source>
        <dbReference type="Proteomes" id="UP000199820"/>
    </source>
</evidence>
<accession>A0A1I0FSF7</accession>
<sequence>MNNNVTATTSASGVGVSSRVRDLSIMAMFTAIVLIMAFTPFGIIDLPLIKATILHVPVIIGAIVLGPKKGAFLGFLFGATSLFKNIMTPSILSFAFTPTVPVPGLSHGSPWALFICFVPRMLVGVTPFLLYAAVKKMLPKMNDAVRFVLLTVCGALGALTNTGLVMGSIFVIFRNAYAQANGIPVEKVLGVILGIVFTNGIPEMLVAAVIVPVVVTALIKARIAAK</sequence>
<evidence type="ECO:0000313" key="2">
    <source>
        <dbReference type="EMBL" id="SET60564.1"/>
    </source>
</evidence>
<gene>
    <name evidence="2" type="ORF">SAMN04487771_102736</name>
</gene>
<feature type="transmembrane region" description="Helical" evidence="1">
    <location>
        <begin position="23"/>
        <end position="42"/>
    </location>
</feature>
<feature type="transmembrane region" description="Helical" evidence="1">
    <location>
        <begin position="111"/>
        <end position="134"/>
    </location>
</feature>
<proteinExistence type="predicted"/>
<dbReference type="Proteomes" id="UP000199820">
    <property type="component" value="Unassembled WGS sequence"/>
</dbReference>
<keyword evidence="1" id="KW-1133">Transmembrane helix</keyword>
<dbReference type="GO" id="GO:0022857">
    <property type="term" value="F:transmembrane transporter activity"/>
    <property type="evidence" value="ECO:0007669"/>
    <property type="project" value="InterPro"/>
</dbReference>
<evidence type="ECO:0000256" key="1">
    <source>
        <dbReference type="SAM" id="Phobius"/>
    </source>
</evidence>
<reference evidence="2 3" key="1">
    <citation type="submission" date="2016-10" db="EMBL/GenBank/DDBJ databases">
        <authorList>
            <person name="de Groot N.N."/>
        </authorList>
    </citation>
    <scope>NUCLEOTIDE SEQUENCE [LARGE SCALE GENOMIC DNA]</scope>
    <source>
        <strain evidence="2 3">KH1P1</strain>
    </source>
</reference>
<feature type="transmembrane region" description="Helical" evidence="1">
    <location>
        <begin position="48"/>
        <end position="65"/>
    </location>
</feature>
<keyword evidence="1" id="KW-0472">Membrane</keyword>
<keyword evidence="1" id="KW-0812">Transmembrane</keyword>
<dbReference type="EMBL" id="FOIL01000027">
    <property type="protein sequence ID" value="SET60564.1"/>
    <property type="molecule type" value="Genomic_DNA"/>
</dbReference>
<dbReference type="RefSeq" id="WP_074649713.1">
    <property type="nucleotide sequence ID" value="NZ_FOIL01000027.1"/>
</dbReference>
<dbReference type="Gene3D" id="1.10.1760.20">
    <property type="match status" value="1"/>
</dbReference>
<dbReference type="STRING" id="1526.SAMN02910262_00777"/>
<keyword evidence="3" id="KW-1185">Reference proteome</keyword>
<feature type="transmembrane region" description="Helical" evidence="1">
    <location>
        <begin position="72"/>
        <end position="96"/>
    </location>
</feature>
<dbReference type="eggNOG" id="COG4684">
    <property type="taxonomic scope" value="Bacteria"/>
</dbReference>
<dbReference type="AlphaFoldDB" id="A0A1I0FSF7"/>
<feature type="transmembrane region" description="Helical" evidence="1">
    <location>
        <begin position="146"/>
        <end position="172"/>
    </location>
</feature>
<dbReference type="OrthoDB" id="9813540at2"/>
<feature type="transmembrane region" description="Helical" evidence="1">
    <location>
        <begin position="192"/>
        <end position="219"/>
    </location>
</feature>
<organism evidence="2 3">
    <name type="scientific">[Clostridium] aminophilum</name>
    <dbReference type="NCBI Taxonomy" id="1526"/>
    <lineage>
        <taxon>Bacteria</taxon>
        <taxon>Bacillati</taxon>
        <taxon>Bacillota</taxon>
        <taxon>Clostridia</taxon>
        <taxon>Lachnospirales</taxon>
        <taxon>Lachnospiraceae</taxon>
    </lineage>
</organism>
<dbReference type="Pfam" id="PF12822">
    <property type="entry name" value="ECF_trnsprt"/>
    <property type="match status" value="1"/>
</dbReference>
<dbReference type="InterPro" id="IPR024529">
    <property type="entry name" value="ECF_trnsprt_substrate-spec"/>
</dbReference>